<dbReference type="GO" id="GO:0046872">
    <property type="term" value="F:metal ion binding"/>
    <property type="evidence" value="ECO:0007669"/>
    <property type="project" value="UniProtKB-KW"/>
</dbReference>
<dbReference type="Gene3D" id="2.40.50.140">
    <property type="entry name" value="Nucleic acid-binding proteins"/>
    <property type="match status" value="2"/>
</dbReference>
<comment type="similarity">
    <text evidence="2">Belongs to the RNase E/G family.</text>
</comment>
<dbReference type="GO" id="GO:0006364">
    <property type="term" value="P:rRNA processing"/>
    <property type="evidence" value="ECO:0007669"/>
    <property type="project" value="TreeGrafter"/>
</dbReference>
<dbReference type="SUPFAM" id="SSF50249">
    <property type="entry name" value="Nucleic acid-binding proteins"/>
    <property type="match status" value="2"/>
</dbReference>
<dbReference type="InterPro" id="IPR013784">
    <property type="entry name" value="Carb-bd-like_fold"/>
</dbReference>
<evidence type="ECO:0000256" key="4">
    <source>
        <dbReference type="ARBA" id="ARBA00022723"/>
    </source>
</evidence>
<dbReference type="GO" id="GO:0004519">
    <property type="term" value="F:endonuclease activity"/>
    <property type="evidence" value="ECO:0007669"/>
    <property type="project" value="UniProtKB-KW"/>
</dbReference>
<evidence type="ECO:0000256" key="3">
    <source>
        <dbReference type="ARBA" id="ARBA00022722"/>
    </source>
</evidence>
<dbReference type="InterPro" id="IPR013783">
    <property type="entry name" value="Ig-like_fold"/>
</dbReference>
<dbReference type="Pfam" id="PF10150">
    <property type="entry name" value="RNase_E_G"/>
    <property type="match status" value="2"/>
</dbReference>
<dbReference type="GO" id="GO:0004540">
    <property type="term" value="F:RNA nuclease activity"/>
    <property type="evidence" value="ECO:0007669"/>
    <property type="project" value="InterPro"/>
</dbReference>
<evidence type="ECO:0000256" key="2">
    <source>
        <dbReference type="ARBA" id="ARBA00005522"/>
    </source>
</evidence>
<evidence type="ECO:0000256" key="1">
    <source>
        <dbReference type="ARBA" id="ARBA00001946"/>
    </source>
</evidence>
<dbReference type="EMBL" id="PKMF04000074">
    <property type="protein sequence ID" value="KAK7852601.1"/>
    <property type="molecule type" value="Genomic_DNA"/>
</dbReference>
<keyword evidence="7" id="KW-0460">Magnesium</keyword>
<dbReference type="InterPro" id="IPR012340">
    <property type="entry name" value="NA-bd_OB-fold"/>
</dbReference>
<dbReference type="PANTHER" id="PTHR30001:SF1">
    <property type="entry name" value="RIBONUCLEASE E_G-LIKE PROTEIN, CHLOROPLASTIC"/>
    <property type="match status" value="1"/>
</dbReference>
<dbReference type="PANTHER" id="PTHR30001">
    <property type="entry name" value="RIBONUCLEASE"/>
    <property type="match status" value="1"/>
</dbReference>
<comment type="function">
    <text evidence="9">Involved in intercistronic processing of primary transcripts from chloroplast operons. The endonucleolytic activity of the enzyme depends on the number of phosphates at the 5' end, is inhibited by structured RNA, and preferentially cleaves A/U-rich sequences.</text>
</comment>
<reference evidence="11 12" key="1">
    <citation type="journal article" date="2018" name="Sci. Data">
        <title>The draft genome sequence of cork oak.</title>
        <authorList>
            <person name="Ramos A.M."/>
            <person name="Usie A."/>
            <person name="Barbosa P."/>
            <person name="Barros P.M."/>
            <person name="Capote T."/>
            <person name="Chaves I."/>
            <person name="Simoes F."/>
            <person name="Abreu I."/>
            <person name="Carrasquinho I."/>
            <person name="Faro C."/>
            <person name="Guimaraes J.B."/>
            <person name="Mendonca D."/>
            <person name="Nobrega F."/>
            <person name="Rodrigues L."/>
            <person name="Saibo N.J.M."/>
            <person name="Varela M.C."/>
            <person name="Egas C."/>
            <person name="Matos J."/>
            <person name="Miguel C.M."/>
            <person name="Oliveira M.M."/>
            <person name="Ricardo C.P."/>
            <person name="Goncalves S."/>
        </authorList>
    </citation>
    <scope>NUCLEOTIDE SEQUENCE [LARGE SCALE GENOMIC DNA]</scope>
    <source>
        <strain evidence="12">cv. HL8</strain>
    </source>
</reference>
<proteinExistence type="inferred from homology"/>
<organism evidence="11 12">
    <name type="scientific">Quercus suber</name>
    <name type="common">Cork oak</name>
    <dbReference type="NCBI Taxonomy" id="58331"/>
    <lineage>
        <taxon>Eukaryota</taxon>
        <taxon>Viridiplantae</taxon>
        <taxon>Streptophyta</taxon>
        <taxon>Embryophyta</taxon>
        <taxon>Tracheophyta</taxon>
        <taxon>Spermatophyta</taxon>
        <taxon>Magnoliopsida</taxon>
        <taxon>eudicotyledons</taxon>
        <taxon>Gunneridae</taxon>
        <taxon>Pentapetalae</taxon>
        <taxon>rosids</taxon>
        <taxon>fabids</taxon>
        <taxon>Fagales</taxon>
        <taxon>Fagaceae</taxon>
        <taxon>Quercus</taxon>
    </lineage>
</organism>
<dbReference type="GO" id="GO:0016787">
    <property type="term" value="F:hydrolase activity"/>
    <property type="evidence" value="ECO:0007669"/>
    <property type="project" value="UniProtKB-KW"/>
</dbReference>
<keyword evidence="6" id="KW-0378">Hydrolase</keyword>
<dbReference type="GO" id="GO:2001070">
    <property type="term" value="F:starch binding"/>
    <property type="evidence" value="ECO:0007669"/>
    <property type="project" value="InterPro"/>
</dbReference>
<dbReference type="GO" id="GO:0003723">
    <property type="term" value="F:RNA binding"/>
    <property type="evidence" value="ECO:0007669"/>
    <property type="project" value="UniProtKB-KW"/>
</dbReference>
<sequence>MAEVEAHVGSFRFSSSFMDLHHLRRPFSSSSSSSSWLLRTHTSLSPYICHHLPFGNMFRFTLCIGNFNSFRRSPIMAIKKGKLNRTLKESCNVVWTIEADLRAGQLLYITGDPVVFGCWEPEMAILMSPTEHANLWKAEVQLACGVNFKYNYFIKGETQPFCDIIWRPGPDFSLSVPQPLEQDKNIVVRDLWMRYDTKRHPAQVWDSWIEETYLPIKPLISAPARDEYEIVKCLESDAIESKPFFNDLTIKDILYYKSEDTVSVTNDGSNFDKIFTERDQPVEEPWLLPSPLLFPVSEDKMQSDASKSIDTVKDDVTKMEDTRNLLPEEESNLVLKEPISTVILINSSICTMQRIAVLEDGKLVELLLEPVKTNVQCDSVYLGVVTKLVPHMGGAFVNIGNSRPSLMDIKQNREPFIFPPFRQRTKKQEVNGSVIGTLEEHPAAHDIVVNGDSTDVDSQDDFVQSMHNDYEEHEVEDDFDVSEVLKDNVNGSIVDYDEVEGDYEDYLDRSEHHIESETINGSLAADINGSNDSQISHLQHMKDSSHTFTNEKKWAQVRKGTKIVVQVVKEGLGTKGPTLTAYPKLRSRFWILITRCNRIGVSKKISGVERTRLKVIAKTLQPQGFGLTVRTVAAGRSLEELHRDLDGLLSTWKNIMEHAKSAALAADEGVEGAIPIILHTAMGQTLSVVQDYFNNQVQRMVVDSPRTYHEVTNYLQEIAPDLCDRVELYDKRIPLFSEFDIEEEINNILSKRVPLTNGGSLVIEQTEALVSIDVNGGHGVFGHGTSQEKAVLDVNLAAAKQRLVYEEVKKAVERDRSMVKVSELSRHGLMEITRKRVRPSVTFMISEPCTCCHATGRVEALETSFSKIEQEICQLLVYMPPPTLWKYVQIHTIRSPIMAIKKGKLNRTLKESCNVVWTIEADLRAGQLLYITGDPVVFGCWEPEMAILMSPTEHANLWKAEVQLACGVNFKYNYFIKGETQPFCDIIWRPGPDFSLSVPQPLEQDKNIVVRDLWMRYDTKRHPAQVWDSWIEETYLPIKPLISAPARDEYEIVKCLESDSIESKPFFNDLTIKDILYYKSEDNVSVTNDGSNFDKIFTERDQPVEEPWLLPSPLLFPVSEDKMQSDASKSIDTVKDDVTKMEDTRNLLPEEESNLVLKEPISTVILINSSICTMQRIAVLEDGKLVELLLEPVKTNVQCDSVYLGVVTKLVPHMGGAFVNIGNSRPSLMDIKQNREPFIFPPFRQRTKKQEVNGSVIGTLEEHPAAHDIVVNGDSTDVDSQDDFVQSMHNDYEEHEVEDDFDVSEVLKDNVNGSIVDYDEVEGDYEDYLDRSEHHIESETINGSLAADINGSNDSQISHLQHMKDSSHTFTNEKKWAQVRKGTKIVVQVVKEGLGTKGPTLTAYPKLRSRFWILITRCNRIGVSKKISGVERTRLKVIAKTLQPQGFGLTVRTVAAGRSLEELHRDLDGLLSTWKNIMEHAKSAALAADEGVEGAIPIILHTAMGQTLSVVQDYFNNQVQRMVVDSPRTYHEVTNYLQEIAPDLCDRVELYDKRIPLFSEFDIEEEINNILSKRVPLTNGGSLVIEQTEALVSIDVNGGHGVFGHGTSQEKAVLDVNLAAAKQRLVYEEVKKAVERDRSMVKVSELSRHGLMEITRKRVRPSVTFMISEPCTCCHATGRVEALETSFSKIEQEICQLLATMDLKEDTGNPKSWPKFILRVDHHMSNYLTSGRRTRLAILSSSLKVWILLKVARGFTRGAFEVKLFTDDKANKNQHQATISRLRSAETTTNNSGKKVTLIPVKKWKTSGK</sequence>
<gene>
    <name evidence="11" type="primary">RNE</name>
    <name evidence="11" type="ORF">CFP56_038592</name>
</gene>
<evidence type="ECO:0000256" key="7">
    <source>
        <dbReference type="ARBA" id="ARBA00022842"/>
    </source>
</evidence>
<dbReference type="PROSITE" id="PS51166">
    <property type="entry name" value="CBM20"/>
    <property type="match status" value="2"/>
</dbReference>
<evidence type="ECO:0000313" key="11">
    <source>
        <dbReference type="EMBL" id="KAK7852601.1"/>
    </source>
</evidence>
<evidence type="ECO:0000256" key="8">
    <source>
        <dbReference type="ARBA" id="ARBA00022884"/>
    </source>
</evidence>
<dbReference type="InterPro" id="IPR004659">
    <property type="entry name" value="RNase_E/G"/>
</dbReference>
<keyword evidence="3" id="KW-0540">Nuclease</keyword>
<name>A0AAW0LNB7_QUESU</name>
<evidence type="ECO:0000313" key="12">
    <source>
        <dbReference type="Proteomes" id="UP000237347"/>
    </source>
</evidence>
<dbReference type="SMART" id="SM01065">
    <property type="entry name" value="CBM_2"/>
    <property type="match status" value="2"/>
</dbReference>
<dbReference type="FunFam" id="2.60.40.10:FF:001568">
    <property type="entry name" value="Ribonuclease E/G-like protein, chloroplastic"/>
    <property type="match status" value="2"/>
</dbReference>
<evidence type="ECO:0000259" key="10">
    <source>
        <dbReference type="PROSITE" id="PS51166"/>
    </source>
</evidence>
<dbReference type="Gene3D" id="2.60.40.10">
    <property type="entry name" value="Immunoglobulins"/>
    <property type="match status" value="2"/>
</dbReference>
<keyword evidence="5" id="KW-0255">Endonuclease</keyword>
<comment type="caution">
    <text evidence="11">The sequence shown here is derived from an EMBL/GenBank/DDBJ whole genome shotgun (WGS) entry which is preliminary data.</text>
</comment>
<protein>
    <submittedName>
        <fullName evidence="11">Ribonuclease e/g-like protein</fullName>
    </submittedName>
</protein>
<dbReference type="GO" id="GO:0005737">
    <property type="term" value="C:cytoplasm"/>
    <property type="evidence" value="ECO:0007669"/>
    <property type="project" value="TreeGrafter"/>
</dbReference>
<feature type="domain" description="CBM20" evidence="10">
    <location>
        <begin position="85"/>
        <end position="194"/>
    </location>
</feature>
<dbReference type="Proteomes" id="UP000237347">
    <property type="component" value="Unassembled WGS sequence"/>
</dbReference>
<keyword evidence="8" id="KW-0694">RNA-binding</keyword>
<feature type="domain" description="CBM20" evidence="10">
    <location>
        <begin position="907"/>
        <end position="1016"/>
    </location>
</feature>
<dbReference type="Pfam" id="PF00686">
    <property type="entry name" value="CBM_20"/>
    <property type="match status" value="2"/>
</dbReference>
<evidence type="ECO:0000256" key="6">
    <source>
        <dbReference type="ARBA" id="ARBA00022801"/>
    </source>
</evidence>
<dbReference type="InterPro" id="IPR002044">
    <property type="entry name" value="CBM20"/>
</dbReference>
<dbReference type="InterPro" id="IPR019307">
    <property type="entry name" value="RNA-bd_AU-1/RNase_E/G"/>
</dbReference>
<dbReference type="SUPFAM" id="SSF49452">
    <property type="entry name" value="Starch-binding domain-like"/>
    <property type="match status" value="2"/>
</dbReference>
<accession>A0AAW0LNB7</accession>
<evidence type="ECO:0000256" key="9">
    <source>
        <dbReference type="ARBA" id="ARBA00023436"/>
    </source>
</evidence>
<keyword evidence="12" id="KW-1185">Reference proteome</keyword>
<comment type="cofactor">
    <cofactor evidence="1">
        <name>Mg(2+)</name>
        <dbReference type="ChEBI" id="CHEBI:18420"/>
    </cofactor>
</comment>
<evidence type="ECO:0000256" key="5">
    <source>
        <dbReference type="ARBA" id="ARBA00022759"/>
    </source>
</evidence>
<keyword evidence="4" id="KW-0479">Metal-binding</keyword>